<protein>
    <submittedName>
        <fullName evidence="2">Uncharacterized protein</fullName>
    </submittedName>
</protein>
<keyword evidence="3" id="KW-1185">Reference proteome</keyword>
<accession>A0ABQ9XHV8</accession>
<evidence type="ECO:0000313" key="2">
    <source>
        <dbReference type="EMBL" id="KAK2952027.1"/>
    </source>
</evidence>
<organism evidence="2 3">
    <name type="scientific">Blattamonas nauphoetae</name>
    <dbReference type="NCBI Taxonomy" id="2049346"/>
    <lineage>
        <taxon>Eukaryota</taxon>
        <taxon>Metamonada</taxon>
        <taxon>Preaxostyla</taxon>
        <taxon>Oxymonadida</taxon>
        <taxon>Blattamonas</taxon>
    </lineage>
</organism>
<sequence length="396" mass="44328">MPSTAASPSLLHSNSSKKNLDCETFKLPGIIGESNIHLRSSTNVHHAYLPDISRIPKDRPVPFEKSYDILFQHAVVAKTISFVELQDQDNRKIPKDGATVVTYSTRTRRARASCNSPSSDSISDPFSSSDSSHDSGPATKTEFKCFTYSLNPLGANNSGFDSILLFFKVHNEESNLVVDNPNFVIDALSVIFIQSTLASKHKISASGSNLMFMWIALFSSIYKIHLRDIFPSLFFVKNPYVETFYLEGDNNTEFFMDKRNIWVVDGSARTVEVKYTDRLLLDTIISVLPNTNPNYVRCCFCGLVLEEDFRTTSANASNLVGQSNRQKNSSLHRGRPIRLEWEQSGYLTVTTHKKIGNGCLEPECIQILCFTWGEKVNWTKHLAAGQSNTSVSLVLD</sequence>
<comment type="caution">
    <text evidence="2">The sequence shown here is derived from an EMBL/GenBank/DDBJ whole genome shotgun (WGS) entry which is preliminary data.</text>
</comment>
<dbReference type="Proteomes" id="UP001281761">
    <property type="component" value="Unassembled WGS sequence"/>
</dbReference>
<feature type="compositionally biased region" description="Low complexity" evidence="1">
    <location>
        <begin position="112"/>
        <end position="130"/>
    </location>
</feature>
<evidence type="ECO:0000313" key="3">
    <source>
        <dbReference type="Proteomes" id="UP001281761"/>
    </source>
</evidence>
<name>A0ABQ9XHV8_9EUKA</name>
<feature type="region of interest" description="Disordered" evidence="1">
    <location>
        <begin position="111"/>
        <end position="136"/>
    </location>
</feature>
<evidence type="ECO:0000256" key="1">
    <source>
        <dbReference type="SAM" id="MobiDB-lite"/>
    </source>
</evidence>
<dbReference type="EMBL" id="JARBJD010000109">
    <property type="protein sequence ID" value="KAK2952027.1"/>
    <property type="molecule type" value="Genomic_DNA"/>
</dbReference>
<reference evidence="2 3" key="1">
    <citation type="journal article" date="2022" name="bioRxiv">
        <title>Genomics of Preaxostyla Flagellates Illuminates Evolutionary Transitions and the Path Towards Mitochondrial Loss.</title>
        <authorList>
            <person name="Novak L.V.F."/>
            <person name="Treitli S.C."/>
            <person name="Pyrih J."/>
            <person name="Halakuc P."/>
            <person name="Pipaliya S.V."/>
            <person name="Vacek V."/>
            <person name="Brzon O."/>
            <person name="Soukal P."/>
            <person name="Eme L."/>
            <person name="Dacks J.B."/>
            <person name="Karnkowska A."/>
            <person name="Elias M."/>
            <person name="Hampl V."/>
        </authorList>
    </citation>
    <scope>NUCLEOTIDE SEQUENCE [LARGE SCALE GENOMIC DNA]</scope>
    <source>
        <strain evidence="2">NAU3</strain>
        <tissue evidence="2">Gut</tissue>
    </source>
</reference>
<gene>
    <name evidence="2" type="ORF">BLNAU_13009</name>
</gene>
<proteinExistence type="predicted"/>